<evidence type="ECO:0000256" key="2">
    <source>
        <dbReference type="SAM" id="Phobius"/>
    </source>
</evidence>
<dbReference type="GO" id="GO:0022904">
    <property type="term" value="P:respiratory electron transport chain"/>
    <property type="evidence" value="ECO:0007669"/>
    <property type="project" value="InterPro"/>
</dbReference>
<feature type="domain" description="Oxidoreductase molybdopterin-binding" evidence="3">
    <location>
        <begin position="301"/>
        <end position="447"/>
    </location>
</feature>
<evidence type="ECO:0000256" key="1">
    <source>
        <dbReference type="SAM" id="MobiDB-lite"/>
    </source>
</evidence>
<evidence type="ECO:0000259" key="3">
    <source>
        <dbReference type="Pfam" id="PF00174"/>
    </source>
</evidence>
<sequence>MKQWLKTIRKGYGKKLVSIHAWNAWIVVILAISGLMLIGGFWREALGIGRVWLKWLHIAVGLAMLAPVVYYLFLASKHWKQLRNKPWQKANTLIVLALLIGWLLSGLVLWQFKLAGPLWSNAALLIHDLLTWVGLPYIIYHSITRTRWLKDPARRTIQINDSPIQMPDVKKTASPSSETDESVTRNTPAAMSALYADRSLHDQEVRPQGLDGNRTTTIEKPQPVYTRRAFIRSAVGVGLAVTLGPTFVSWVGKNLKFDNSIDSMLESDPNRMVPLPQPLSASSPPIGGGAEGHFRVYTVTPIPSFSNANWSFRIDGLVERAQIWNWEQFVKLARTVQVSDFHCVTGWSVYKNTWEGIPLKHFLEKAGVKPGAHSVKFYSGDGVYTDAITLEQARMDDIMIAVMHDGKPIPADLGGPVRLVIPQMYAYKSVKWLNRIEIIDSEHIGYWEERGYDKDAWLSGASQRFPNISGS</sequence>
<dbReference type="EMBL" id="QJSW01000003">
    <property type="protein sequence ID" value="PYE50585.1"/>
    <property type="molecule type" value="Genomic_DNA"/>
</dbReference>
<reference evidence="5 7" key="2">
    <citation type="submission" date="2020-06" db="EMBL/GenBank/DDBJ databases">
        <title>Complete genome of Paenibacillus barcinonensis KACC11450.</title>
        <authorList>
            <person name="Kim M."/>
            <person name="Park Y.-J."/>
            <person name="Shin J.-H."/>
        </authorList>
    </citation>
    <scope>NUCLEOTIDE SEQUENCE [LARGE SCALE GENOMIC DNA]</scope>
    <source>
        <strain evidence="5 7">KACC11450</strain>
    </source>
</reference>
<dbReference type="Gene3D" id="1.20.950.20">
    <property type="entry name" value="Transmembrane di-heme cytochromes, Chain C"/>
    <property type="match status" value="1"/>
</dbReference>
<organism evidence="4 6">
    <name type="scientific">Paenibacillus barcinonensis</name>
    <dbReference type="NCBI Taxonomy" id="198119"/>
    <lineage>
        <taxon>Bacteria</taxon>
        <taxon>Bacillati</taxon>
        <taxon>Bacillota</taxon>
        <taxon>Bacilli</taxon>
        <taxon>Bacillales</taxon>
        <taxon>Paenibacillaceae</taxon>
        <taxon>Paenibacillus</taxon>
    </lineage>
</organism>
<keyword evidence="7" id="KW-1185">Reference proteome</keyword>
<dbReference type="AlphaFoldDB" id="A0A2V4WFD8"/>
<dbReference type="InterPro" id="IPR036374">
    <property type="entry name" value="OxRdtase_Mopterin-bd_sf"/>
</dbReference>
<dbReference type="PANTHER" id="PTHR43032">
    <property type="entry name" value="PROTEIN-METHIONINE-SULFOXIDE REDUCTASE"/>
    <property type="match status" value="1"/>
</dbReference>
<dbReference type="SUPFAM" id="SSF81342">
    <property type="entry name" value="Transmembrane di-heme cytochromes"/>
    <property type="match status" value="1"/>
</dbReference>
<gene>
    <name evidence="4" type="ORF">DFQ00_1032</name>
    <name evidence="5" type="ORF">HUB98_13875</name>
</gene>
<evidence type="ECO:0000313" key="5">
    <source>
        <dbReference type="EMBL" id="QKS57284.1"/>
    </source>
</evidence>
<evidence type="ECO:0000313" key="6">
    <source>
        <dbReference type="Proteomes" id="UP000247790"/>
    </source>
</evidence>
<dbReference type="Proteomes" id="UP000509327">
    <property type="component" value="Chromosome"/>
</dbReference>
<dbReference type="OrthoDB" id="9778777at2"/>
<dbReference type="Gene3D" id="3.90.420.10">
    <property type="entry name" value="Oxidoreductase, molybdopterin-binding domain"/>
    <property type="match status" value="1"/>
</dbReference>
<feature type="transmembrane region" description="Helical" evidence="2">
    <location>
        <begin position="54"/>
        <end position="73"/>
    </location>
</feature>
<evidence type="ECO:0000313" key="7">
    <source>
        <dbReference type="Proteomes" id="UP000509327"/>
    </source>
</evidence>
<feature type="transmembrane region" description="Helical" evidence="2">
    <location>
        <begin position="229"/>
        <end position="251"/>
    </location>
</feature>
<proteinExistence type="predicted"/>
<dbReference type="Proteomes" id="UP000247790">
    <property type="component" value="Unassembled WGS sequence"/>
</dbReference>
<reference evidence="4 6" key="1">
    <citation type="submission" date="2018-06" db="EMBL/GenBank/DDBJ databases">
        <title>Genomic Encyclopedia of Type Strains, Phase III (KMG-III): the genomes of soil and plant-associated and newly described type strains.</title>
        <authorList>
            <person name="Whitman W."/>
        </authorList>
    </citation>
    <scope>NUCLEOTIDE SEQUENCE [LARGE SCALE GENOMIC DNA]</scope>
    <source>
        <strain evidence="4 6">CECT 7022</strain>
    </source>
</reference>
<feature type="transmembrane region" description="Helical" evidence="2">
    <location>
        <begin position="21"/>
        <end position="42"/>
    </location>
</feature>
<dbReference type="PANTHER" id="PTHR43032:SF4">
    <property type="entry name" value="OXIDOREDUCTASE MOLYBDOPTERIN-BINDING DOMAIN-CONTAINING PROTEIN"/>
    <property type="match status" value="1"/>
</dbReference>
<dbReference type="EMBL" id="CP054614">
    <property type="protein sequence ID" value="QKS57284.1"/>
    <property type="molecule type" value="Genomic_DNA"/>
</dbReference>
<accession>A0A2V4WFD8</accession>
<keyword evidence="2" id="KW-0812">Transmembrane</keyword>
<name>A0A2V4WFD8_PAEBA</name>
<keyword evidence="2" id="KW-0472">Membrane</keyword>
<dbReference type="GO" id="GO:0016020">
    <property type="term" value="C:membrane"/>
    <property type="evidence" value="ECO:0007669"/>
    <property type="project" value="InterPro"/>
</dbReference>
<feature type="transmembrane region" description="Helical" evidence="2">
    <location>
        <begin position="93"/>
        <end position="112"/>
    </location>
</feature>
<feature type="region of interest" description="Disordered" evidence="1">
    <location>
        <begin position="166"/>
        <end position="185"/>
    </location>
</feature>
<dbReference type="InterPro" id="IPR016174">
    <property type="entry name" value="Di-haem_cyt_TM"/>
</dbReference>
<dbReference type="InterPro" id="IPR000572">
    <property type="entry name" value="OxRdtase_Mopterin-bd_dom"/>
</dbReference>
<evidence type="ECO:0000313" key="4">
    <source>
        <dbReference type="EMBL" id="PYE50585.1"/>
    </source>
</evidence>
<dbReference type="Pfam" id="PF00174">
    <property type="entry name" value="Oxidored_molyb"/>
    <property type="match status" value="1"/>
</dbReference>
<dbReference type="RefSeq" id="WP_110895458.1">
    <property type="nucleotide sequence ID" value="NZ_CP054614.1"/>
</dbReference>
<protein>
    <submittedName>
        <fullName evidence="4 5">Molybdopterin-dependent oxidoreductase</fullName>
    </submittedName>
</protein>
<feature type="transmembrane region" description="Helical" evidence="2">
    <location>
        <begin position="118"/>
        <end position="140"/>
    </location>
</feature>
<dbReference type="SUPFAM" id="SSF56524">
    <property type="entry name" value="Oxidoreductase molybdopterin-binding domain"/>
    <property type="match status" value="1"/>
</dbReference>
<keyword evidence="2" id="KW-1133">Transmembrane helix</keyword>